<sequence>AAAAAAAPLRKLPPARPYWPLPLHWRPDSFVNFGDIDDLANCITVTAHLGFGTHKSAKDFRAPPRRADLNLRAHLCRYLHLFDPRSGPGQRIDMLIGCIAEVSLEEEADGGYLKPAPLATLAPPNAPLQIVAADFDVAPAVAAALVYRPHRDRVQHPPAQQPPEKKHRSKQLQ</sequence>
<dbReference type="InterPro" id="IPR041938">
    <property type="entry name" value="Hist-Lys_N-MTase_N"/>
</dbReference>
<name>A0A1I8FJP7_9PLAT</name>
<keyword evidence="2" id="KW-1185">Reference proteome</keyword>
<feature type="region of interest" description="Disordered" evidence="1">
    <location>
        <begin position="149"/>
        <end position="173"/>
    </location>
</feature>
<protein>
    <submittedName>
        <fullName evidence="3">DUF1336 domain-containing protein</fullName>
    </submittedName>
</protein>
<evidence type="ECO:0000313" key="2">
    <source>
        <dbReference type="Proteomes" id="UP000095280"/>
    </source>
</evidence>
<dbReference type="Gene3D" id="1.10.10.1700">
    <property type="entry name" value="Histone-lysine N-methyltransferase"/>
    <property type="match status" value="1"/>
</dbReference>
<accession>A0A1I8FJP7</accession>
<dbReference type="Proteomes" id="UP000095280">
    <property type="component" value="Unplaced"/>
</dbReference>
<dbReference type="AlphaFoldDB" id="A0A1I8FJP7"/>
<organism evidence="2 3">
    <name type="scientific">Macrostomum lignano</name>
    <dbReference type="NCBI Taxonomy" id="282301"/>
    <lineage>
        <taxon>Eukaryota</taxon>
        <taxon>Metazoa</taxon>
        <taxon>Spiralia</taxon>
        <taxon>Lophotrochozoa</taxon>
        <taxon>Platyhelminthes</taxon>
        <taxon>Rhabditophora</taxon>
        <taxon>Macrostomorpha</taxon>
        <taxon>Macrostomida</taxon>
        <taxon>Macrostomidae</taxon>
        <taxon>Macrostomum</taxon>
    </lineage>
</organism>
<evidence type="ECO:0000256" key="1">
    <source>
        <dbReference type="SAM" id="MobiDB-lite"/>
    </source>
</evidence>
<reference evidence="3" key="1">
    <citation type="submission" date="2016-11" db="UniProtKB">
        <authorList>
            <consortium name="WormBaseParasite"/>
        </authorList>
    </citation>
    <scope>IDENTIFICATION</scope>
</reference>
<evidence type="ECO:0000313" key="3">
    <source>
        <dbReference type="WBParaSite" id="maker-unitig_37905-snap-gene-0.1-mRNA-1"/>
    </source>
</evidence>
<proteinExistence type="predicted"/>
<dbReference type="WBParaSite" id="maker-unitig_37905-snap-gene-0.1-mRNA-1">
    <property type="protein sequence ID" value="maker-unitig_37905-snap-gene-0.1-mRNA-1"/>
    <property type="gene ID" value="maker-unitig_37905-snap-gene-0.1"/>
</dbReference>